<accession>A0A2P2MA82</accession>
<evidence type="ECO:0000313" key="2">
    <source>
        <dbReference type="EMBL" id="MBX27128.1"/>
    </source>
</evidence>
<protein>
    <submittedName>
        <fullName evidence="2">Regulatory-associated protein of TOR 1 isoform X1</fullName>
    </submittedName>
</protein>
<organism evidence="2">
    <name type="scientific">Rhizophora mucronata</name>
    <name type="common">Asiatic mangrove</name>
    <dbReference type="NCBI Taxonomy" id="61149"/>
    <lineage>
        <taxon>Eukaryota</taxon>
        <taxon>Viridiplantae</taxon>
        <taxon>Streptophyta</taxon>
        <taxon>Embryophyta</taxon>
        <taxon>Tracheophyta</taxon>
        <taxon>Spermatophyta</taxon>
        <taxon>Magnoliopsida</taxon>
        <taxon>eudicotyledons</taxon>
        <taxon>Gunneridae</taxon>
        <taxon>Pentapetalae</taxon>
        <taxon>rosids</taxon>
        <taxon>fabids</taxon>
        <taxon>Malpighiales</taxon>
        <taxon>Rhizophoraceae</taxon>
        <taxon>Rhizophora</taxon>
    </lineage>
</organism>
<dbReference type="AlphaFoldDB" id="A0A2P2MA82"/>
<dbReference type="EMBL" id="GGEC01046644">
    <property type="protein sequence ID" value="MBX27128.1"/>
    <property type="molecule type" value="Transcribed_RNA"/>
</dbReference>
<evidence type="ECO:0000256" key="1">
    <source>
        <dbReference type="SAM" id="MobiDB-lite"/>
    </source>
</evidence>
<proteinExistence type="predicted"/>
<feature type="region of interest" description="Disordered" evidence="1">
    <location>
        <begin position="53"/>
        <end position="80"/>
    </location>
</feature>
<reference evidence="2" key="1">
    <citation type="submission" date="2018-02" db="EMBL/GenBank/DDBJ databases">
        <title>Rhizophora mucronata_Transcriptome.</title>
        <authorList>
            <person name="Meera S.P."/>
            <person name="Sreeshan A."/>
            <person name="Augustine A."/>
        </authorList>
    </citation>
    <scope>NUCLEOTIDE SEQUENCE</scope>
    <source>
        <tissue evidence="2">Leaf</tissue>
    </source>
</reference>
<name>A0A2P2MA82_RHIMU</name>
<sequence>MLSRNRMKYMCPPSLTRSTWHDLSSARIFVHIKTRICLSSGIVVCNSFKTYGNIPTDNARSTAQGPISRNLPRSTNARNR</sequence>